<evidence type="ECO:0000313" key="1">
    <source>
        <dbReference type="EMBL" id="TGD58739.1"/>
    </source>
</evidence>
<dbReference type="RefSeq" id="WP_135525999.1">
    <property type="nucleotide sequence ID" value="NZ_SRLH01000003.1"/>
</dbReference>
<name>A0A4Z0L9N8_9FLAO</name>
<comment type="caution">
    <text evidence="1">The sequence shown here is derived from an EMBL/GenBank/DDBJ whole genome shotgun (WGS) entry which is preliminary data.</text>
</comment>
<organism evidence="1 2">
    <name type="scientific">Flavobacterium humi</name>
    <dbReference type="NCBI Taxonomy" id="2562683"/>
    <lineage>
        <taxon>Bacteria</taxon>
        <taxon>Pseudomonadati</taxon>
        <taxon>Bacteroidota</taxon>
        <taxon>Flavobacteriia</taxon>
        <taxon>Flavobacteriales</taxon>
        <taxon>Flavobacteriaceae</taxon>
        <taxon>Flavobacterium</taxon>
    </lineage>
</organism>
<dbReference type="EMBL" id="SRLH01000003">
    <property type="protein sequence ID" value="TGD58739.1"/>
    <property type="molecule type" value="Genomic_DNA"/>
</dbReference>
<keyword evidence="2" id="KW-1185">Reference proteome</keyword>
<reference evidence="1 2" key="1">
    <citation type="submission" date="2019-04" db="EMBL/GenBank/DDBJ databases">
        <title>Flavobacterium sp. strain DS2-A Genome sequencing and assembly.</title>
        <authorList>
            <person name="Kim I."/>
        </authorList>
    </citation>
    <scope>NUCLEOTIDE SEQUENCE [LARGE SCALE GENOMIC DNA]</scope>
    <source>
        <strain evidence="1 2">DS2-A</strain>
    </source>
</reference>
<dbReference type="Proteomes" id="UP000297407">
    <property type="component" value="Unassembled WGS sequence"/>
</dbReference>
<sequence>MKKKKIIPAIIVVVFFGFIGNAQYNNTALALRRTIMVINVELLQRTMPTKTTKEDFNKELIEMSVSKEGIIFLNKAFDFYKKEVSTEEILNSYEGKEIHEVVRLLKNGGRNVFGDIDNMSLPDKKEHTLWLKSMLKVLAEVMNIVINTCNALPWPC</sequence>
<accession>A0A4Z0L9N8</accession>
<protein>
    <submittedName>
        <fullName evidence="1">Uncharacterized protein</fullName>
    </submittedName>
</protein>
<proteinExistence type="predicted"/>
<gene>
    <name evidence="1" type="ORF">E4635_07435</name>
</gene>
<dbReference type="AlphaFoldDB" id="A0A4Z0L9N8"/>
<evidence type="ECO:0000313" key="2">
    <source>
        <dbReference type="Proteomes" id="UP000297407"/>
    </source>
</evidence>